<dbReference type="EMBL" id="JANBUP010000359">
    <property type="protein sequence ID" value="KAJ2811787.1"/>
    <property type="molecule type" value="Genomic_DNA"/>
</dbReference>
<proteinExistence type="predicted"/>
<name>A0ACC1LMJ1_9FUNG</name>
<protein>
    <submittedName>
        <fullName evidence="1">Uncharacterized protein</fullName>
    </submittedName>
</protein>
<evidence type="ECO:0000313" key="2">
    <source>
        <dbReference type="Proteomes" id="UP001140096"/>
    </source>
</evidence>
<comment type="caution">
    <text evidence="1">The sequence shown here is derived from an EMBL/GenBank/DDBJ whole genome shotgun (WGS) entry which is preliminary data.</text>
</comment>
<organism evidence="1 2">
    <name type="scientific">Coemansia furcata</name>
    <dbReference type="NCBI Taxonomy" id="417177"/>
    <lineage>
        <taxon>Eukaryota</taxon>
        <taxon>Fungi</taxon>
        <taxon>Fungi incertae sedis</taxon>
        <taxon>Zoopagomycota</taxon>
        <taxon>Kickxellomycotina</taxon>
        <taxon>Kickxellomycetes</taxon>
        <taxon>Kickxellales</taxon>
        <taxon>Kickxellaceae</taxon>
        <taxon>Coemansia</taxon>
    </lineage>
</organism>
<keyword evidence="2" id="KW-1185">Reference proteome</keyword>
<sequence>MVLKSEDVNYLVYRYLKESGFLHSSYIFQFESQIFKNDNEIPSVEPGSLLRVLQKGLQYMDVETHLNEDGSARLCSAPFSLVGKHVCSLITDTTPNGRGKAAVSRQNEASPSRPPQLSQQAQQRVDDSSAVTIEHGGHTLVHDTGATVKEGSKRPAKTRDTTITHLPSTVAASIAPADDDDDSMDVDVPDTERDSQRHSSEPGSRANATINATPGGANARKTRLIDRAQILRGHASPVFLCAWSPASNSVLATGAGDGTARIWDVSRPKSDDEYSVVLKHDALPGEARVDVTAIVWNAQGTLLATACFSGEMRVWTAAGELKLALKQARQVPIVAMRWNHRGTLLLSACLDGSIALWDTQTGQLRQEYKGHKGSVLDVDWQDNSTFASCAADKSVIVWRDGSPTPVKTFVGHKSDVNAIKWHPAGKYLASASDDGSVKVWSMSSDTPVQDFVGHAQQVYTIKWLPRPEKAIVASASFDGTVRVWDVQSGACLRVLSAHTAAVHCLSFSSDGRYLASGSFDKNVRIWSIKDGSLFKTFVADDGIHDVQWAAKGRVAVAIANSQVALLDPLNA</sequence>
<reference evidence="1" key="1">
    <citation type="submission" date="2022-07" db="EMBL/GenBank/DDBJ databases">
        <title>Phylogenomic reconstructions and comparative analyses of Kickxellomycotina fungi.</title>
        <authorList>
            <person name="Reynolds N.K."/>
            <person name="Stajich J.E."/>
            <person name="Barry K."/>
            <person name="Grigoriev I.V."/>
            <person name="Crous P."/>
            <person name="Smith M.E."/>
        </authorList>
    </citation>
    <scope>NUCLEOTIDE SEQUENCE</scope>
    <source>
        <strain evidence="1">CBS 102833</strain>
    </source>
</reference>
<dbReference type="Proteomes" id="UP001140096">
    <property type="component" value="Unassembled WGS sequence"/>
</dbReference>
<evidence type="ECO:0000313" key="1">
    <source>
        <dbReference type="EMBL" id="KAJ2811787.1"/>
    </source>
</evidence>
<accession>A0ACC1LMJ1</accession>
<gene>
    <name evidence="1" type="ORF">H4S07_001833</name>
</gene>